<sequence length="117" mass="12910">MSKIAYICVIGISFCGVPMYGMQRSSSCESIRSLDDTISNSSSSSSSSCTDDAPSTATQTIVIQNVQELEAGISTVLNSVNTLNYLLSIEYSQSEHKRVRKDLRYLKIMLEKVDKKL</sequence>
<dbReference type="EMBL" id="ARQD01000001">
    <property type="protein sequence ID" value="KIX85371.1"/>
    <property type="molecule type" value="Genomic_DNA"/>
</dbReference>
<dbReference type="Proteomes" id="UP000032214">
    <property type="component" value="Unassembled WGS sequence"/>
</dbReference>
<reference evidence="2 3" key="1">
    <citation type="journal article" date="2013" name="Proc. Natl. Acad. Sci. U.S.A.">
        <title>Candidate phylum TM6 genome recovered from a hospital sink biofilm provides genomic insights into this uncultivated phylum.</title>
        <authorList>
            <person name="McLean J.S."/>
            <person name="Lombardo M.J."/>
            <person name="Badger J.H."/>
            <person name="Edlund A."/>
            <person name="Novotny M."/>
            <person name="Yee-Greenbaum J."/>
            <person name="Vyahhi N."/>
            <person name="Hall A.P."/>
            <person name="Yang Y."/>
            <person name="Dupont C.L."/>
            <person name="Ziegler M.G."/>
            <person name="Chitsaz H."/>
            <person name="Allen A.E."/>
            <person name="Yooseph S."/>
            <person name="Tesler G."/>
            <person name="Pevzner P.A."/>
            <person name="Friedman R.M."/>
            <person name="Nealson K.H."/>
            <person name="Venter J.C."/>
            <person name="Lasken R.S."/>
        </authorList>
    </citation>
    <scope>NUCLEOTIDE SEQUENCE [LARGE SCALE GENOMIC DNA]</scope>
    <source>
        <strain evidence="2 3">TM6SC1</strain>
    </source>
</reference>
<dbReference type="AlphaFoldDB" id="A0A0D2JE84"/>
<comment type="caution">
    <text evidence="2">The sequence shown here is derived from an EMBL/GenBank/DDBJ whole genome shotgun (WGS) entry which is preliminary data.</text>
</comment>
<evidence type="ECO:0000256" key="1">
    <source>
        <dbReference type="SAM" id="MobiDB-lite"/>
    </source>
</evidence>
<feature type="compositionally biased region" description="Low complexity" evidence="1">
    <location>
        <begin position="36"/>
        <end position="54"/>
    </location>
</feature>
<organism evidence="2 3">
    <name type="scientific">candidate division TM6 bacterium JCVI TM6SC1</name>
    <dbReference type="NCBI Taxonomy" id="1306947"/>
    <lineage>
        <taxon>Bacteria</taxon>
        <taxon>Candidatus Babelota</taxon>
        <taxon>Vermiphilus</taxon>
    </lineage>
</organism>
<proteinExistence type="predicted"/>
<accession>A0A0D2JE84</accession>
<feature type="region of interest" description="Disordered" evidence="1">
    <location>
        <begin position="35"/>
        <end position="54"/>
    </location>
</feature>
<protein>
    <submittedName>
        <fullName evidence="2">Uncharacterized protein</fullName>
    </submittedName>
</protein>
<evidence type="ECO:0000313" key="2">
    <source>
        <dbReference type="EMBL" id="KIX85371.1"/>
    </source>
</evidence>
<evidence type="ECO:0000313" key="3">
    <source>
        <dbReference type="Proteomes" id="UP000032214"/>
    </source>
</evidence>
<name>A0A0D2JE84_9BACT</name>
<keyword evidence="3" id="KW-1185">Reference proteome</keyword>
<gene>
    <name evidence="2" type="ORF">J120_00060</name>
</gene>
<dbReference type="STRING" id="1306947.J120_00060"/>